<name>U2C630_9BACE</name>
<dbReference type="InterPro" id="IPR041881">
    <property type="entry name" value="PqqD_sf"/>
</dbReference>
<evidence type="ECO:0000313" key="1">
    <source>
        <dbReference type="EMBL" id="ERI85949.1"/>
    </source>
</evidence>
<accession>U2C630</accession>
<organism evidence="1 2">
    <name type="scientific">Bacteroides pyogenes F0041</name>
    <dbReference type="NCBI Taxonomy" id="1321819"/>
    <lineage>
        <taxon>Bacteria</taxon>
        <taxon>Pseudomonadati</taxon>
        <taxon>Bacteroidota</taxon>
        <taxon>Bacteroidia</taxon>
        <taxon>Bacteroidales</taxon>
        <taxon>Bacteroidaceae</taxon>
        <taxon>Bacteroides</taxon>
    </lineage>
</organism>
<dbReference type="Pfam" id="PF05402">
    <property type="entry name" value="PqqD"/>
    <property type="match status" value="1"/>
</dbReference>
<dbReference type="Proteomes" id="UP000016496">
    <property type="component" value="Unassembled WGS sequence"/>
</dbReference>
<evidence type="ECO:0008006" key="3">
    <source>
        <dbReference type="Google" id="ProtNLM"/>
    </source>
</evidence>
<comment type="caution">
    <text evidence="1">The sequence shown here is derived from an EMBL/GenBank/DDBJ whole genome shotgun (WGS) entry which is preliminary data.</text>
</comment>
<dbReference type="HOGENOM" id="CLU_150513_2_1_10"/>
<dbReference type="InterPro" id="IPR008792">
    <property type="entry name" value="PQQD"/>
</dbReference>
<gene>
    <name evidence="1" type="ORF">HMPREF1981_01147</name>
</gene>
<protein>
    <recommendedName>
        <fullName evidence="3">PqqD family protein</fullName>
    </recommendedName>
</protein>
<sequence length="117" mass="13314">MAMASKEKVNLLQVIPCRSPRITTCKEGEETVLSFPRFKNAWINRYLLPKGVSKEIHVRLEKHGAAVWELIDGRRTAGEIIEKLAAHFGNEAGYESRIASFLFQLRKDGFIKLTVIE</sequence>
<dbReference type="EMBL" id="AWSV01000061">
    <property type="protein sequence ID" value="ERI85949.1"/>
    <property type="molecule type" value="Genomic_DNA"/>
</dbReference>
<evidence type="ECO:0000313" key="2">
    <source>
        <dbReference type="Proteomes" id="UP000016496"/>
    </source>
</evidence>
<dbReference type="PATRIC" id="fig|1321819.3.peg.1057"/>
<dbReference type="Gene3D" id="1.10.10.1150">
    <property type="entry name" value="Coenzyme PQQ synthesis protein D (PqqD)"/>
    <property type="match status" value="1"/>
</dbReference>
<proteinExistence type="predicted"/>
<dbReference type="AlphaFoldDB" id="U2C630"/>
<reference evidence="1 2" key="1">
    <citation type="submission" date="2013-08" db="EMBL/GenBank/DDBJ databases">
        <authorList>
            <person name="Weinstock G."/>
            <person name="Sodergren E."/>
            <person name="Wylie T."/>
            <person name="Fulton L."/>
            <person name="Fulton R."/>
            <person name="Fronick C."/>
            <person name="O'Laughlin M."/>
            <person name="Godfrey J."/>
            <person name="Miner T."/>
            <person name="Herter B."/>
            <person name="Appelbaum E."/>
            <person name="Cordes M."/>
            <person name="Lek S."/>
            <person name="Wollam A."/>
            <person name="Pepin K.H."/>
            <person name="Palsikar V.B."/>
            <person name="Mitreva M."/>
            <person name="Wilson R.K."/>
        </authorList>
    </citation>
    <scope>NUCLEOTIDE SEQUENCE [LARGE SCALE GENOMIC DNA]</scope>
    <source>
        <strain evidence="1 2">F0041</strain>
    </source>
</reference>